<keyword evidence="14" id="KW-0472">Membrane</keyword>
<dbReference type="EC" id="2.7.1.130" evidence="3 13"/>
<evidence type="ECO:0000256" key="13">
    <source>
        <dbReference type="HAMAP-Rule" id="MF_00409"/>
    </source>
</evidence>
<dbReference type="UniPathway" id="UPA00359">
    <property type="reaction ID" value="UER00482"/>
</dbReference>
<keyword evidence="10 13" id="KW-0067">ATP-binding</keyword>
<evidence type="ECO:0000256" key="11">
    <source>
        <dbReference type="ARBA" id="ARBA00023098"/>
    </source>
</evidence>
<dbReference type="PANTHER" id="PTHR42724:SF1">
    <property type="entry name" value="TETRAACYLDISACCHARIDE 4'-KINASE, MITOCHONDRIAL-RELATED"/>
    <property type="match status" value="1"/>
</dbReference>
<dbReference type="Pfam" id="PF02606">
    <property type="entry name" value="LpxK"/>
    <property type="match status" value="1"/>
</dbReference>
<protein>
    <recommendedName>
        <fullName evidence="4 13">Tetraacyldisaccharide 4'-kinase</fullName>
        <ecNumber evidence="3 13">2.7.1.130</ecNumber>
    </recommendedName>
    <alternativeName>
        <fullName evidence="12 13">Lipid A 4'-kinase</fullName>
    </alternativeName>
</protein>
<keyword evidence="6 13" id="KW-0441">Lipid A biosynthesis</keyword>
<feature type="binding site" evidence="13">
    <location>
        <begin position="48"/>
        <end position="55"/>
    </location>
    <ligand>
        <name>ATP</name>
        <dbReference type="ChEBI" id="CHEBI:30616"/>
    </ligand>
</feature>
<evidence type="ECO:0000313" key="16">
    <source>
        <dbReference type="EMBL" id="PJZ75214.1"/>
    </source>
</evidence>
<proteinExistence type="inferred from homology"/>
<dbReference type="NCBIfam" id="TIGR00682">
    <property type="entry name" value="lpxK"/>
    <property type="match status" value="1"/>
</dbReference>
<evidence type="ECO:0000256" key="8">
    <source>
        <dbReference type="ARBA" id="ARBA00022741"/>
    </source>
</evidence>
<dbReference type="OrthoDB" id="9789797at2"/>
<evidence type="ECO:0000256" key="1">
    <source>
        <dbReference type="ARBA" id="ARBA00002274"/>
    </source>
</evidence>
<comment type="pathway">
    <text evidence="2 13">Glycolipid biosynthesis; lipid IV(A) biosynthesis; lipid IV(A) from (3R)-3-hydroxytetradecanoyl-[acyl-carrier-protein] and UDP-N-acetyl-alpha-D-glucosamine: step 6/6.</text>
</comment>
<keyword evidence="14" id="KW-0812">Transmembrane</keyword>
<keyword evidence="9 13" id="KW-0418">Kinase</keyword>
<comment type="similarity">
    <text evidence="13">Belongs to the LpxK family.</text>
</comment>
<evidence type="ECO:0000256" key="12">
    <source>
        <dbReference type="ARBA" id="ARBA00029757"/>
    </source>
</evidence>
<gene>
    <name evidence="13 16" type="primary">lpxK</name>
    <name evidence="15" type="ORF">CH360_02495</name>
    <name evidence="16" type="ORF">CH373_02495</name>
</gene>
<dbReference type="GO" id="GO:0005886">
    <property type="term" value="C:plasma membrane"/>
    <property type="evidence" value="ECO:0007669"/>
    <property type="project" value="TreeGrafter"/>
</dbReference>
<keyword evidence="5 13" id="KW-0444">Lipid biosynthesis</keyword>
<dbReference type="GO" id="GO:0009029">
    <property type="term" value="F:lipid-A 4'-kinase activity"/>
    <property type="evidence" value="ECO:0007669"/>
    <property type="project" value="UniProtKB-UniRule"/>
</dbReference>
<keyword evidence="7 13" id="KW-0808">Transferase</keyword>
<evidence type="ECO:0000256" key="5">
    <source>
        <dbReference type="ARBA" id="ARBA00022516"/>
    </source>
</evidence>
<feature type="transmembrane region" description="Helical" evidence="14">
    <location>
        <begin position="6"/>
        <end position="26"/>
    </location>
</feature>
<evidence type="ECO:0000256" key="4">
    <source>
        <dbReference type="ARBA" id="ARBA00016436"/>
    </source>
</evidence>
<dbReference type="InterPro" id="IPR003758">
    <property type="entry name" value="LpxK"/>
</dbReference>
<evidence type="ECO:0000256" key="7">
    <source>
        <dbReference type="ARBA" id="ARBA00022679"/>
    </source>
</evidence>
<sequence length="349" mass="40189">MRKIFYYLFFPILYILSFVYRLLFLLDRLRKKKSTLSNAIVISVGNFSVGGTGKTPFTLELANLLKIFFSDTPILILSRGYGSKTANSTRVTTQSLPEEVGDEPLLLKRNLPFAEIYIGRDRQSSYLKYRKEILSDDSKAVFVLLDDGFQTHKIHRDLDIVLLDCTRIKKDNFLLPAGRLRESYNSSARADMIIASKYSQQYDGDLISWIKKYRPNQVLKFSMTPVDLKCVWSESKSVALDTIKNKKVLAFTGLGNPNPFFEDIASLHPKELTRKPYLDHYSYRAKDLEELRKNIGEIDYLVCTEKDAVKLQTLAAPKFPEKFLFLKISPSLENKEILIEQIRGQLVNR</sequence>
<name>A0A2M9ZT79_9LEPT</name>
<dbReference type="GO" id="GO:0009244">
    <property type="term" value="P:lipopolysaccharide core region biosynthetic process"/>
    <property type="evidence" value="ECO:0007669"/>
    <property type="project" value="TreeGrafter"/>
</dbReference>
<evidence type="ECO:0000313" key="17">
    <source>
        <dbReference type="Proteomes" id="UP000231962"/>
    </source>
</evidence>
<dbReference type="Proteomes" id="UP000231962">
    <property type="component" value="Unassembled WGS sequence"/>
</dbReference>
<dbReference type="HAMAP" id="MF_00409">
    <property type="entry name" value="LpxK"/>
    <property type="match status" value="1"/>
</dbReference>
<comment type="catalytic activity">
    <reaction evidence="13">
        <text>a lipid A disaccharide + ATP = a lipid IVA + ADP + H(+)</text>
        <dbReference type="Rhea" id="RHEA:67840"/>
        <dbReference type="ChEBI" id="CHEBI:15378"/>
        <dbReference type="ChEBI" id="CHEBI:30616"/>
        <dbReference type="ChEBI" id="CHEBI:176343"/>
        <dbReference type="ChEBI" id="CHEBI:176425"/>
        <dbReference type="ChEBI" id="CHEBI:456216"/>
        <dbReference type="EC" id="2.7.1.130"/>
    </reaction>
</comment>
<organism evidence="16 18">
    <name type="scientific">Leptospira perolatii</name>
    <dbReference type="NCBI Taxonomy" id="2023191"/>
    <lineage>
        <taxon>Bacteria</taxon>
        <taxon>Pseudomonadati</taxon>
        <taxon>Spirochaetota</taxon>
        <taxon>Spirochaetia</taxon>
        <taxon>Leptospirales</taxon>
        <taxon>Leptospiraceae</taxon>
        <taxon>Leptospira</taxon>
    </lineage>
</organism>
<evidence type="ECO:0000256" key="9">
    <source>
        <dbReference type="ARBA" id="ARBA00022777"/>
    </source>
</evidence>
<comment type="function">
    <text evidence="1 13">Transfers the gamma-phosphate of ATP to the 4'-position of a tetraacyldisaccharide 1-phosphate intermediate (termed DS-1-P) to form tetraacyldisaccharide 1,4'-bis-phosphate (lipid IVA).</text>
</comment>
<dbReference type="GO" id="GO:0009245">
    <property type="term" value="P:lipid A biosynthetic process"/>
    <property type="evidence" value="ECO:0007669"/>
    <property type="project" value="UniProtKB-UniRule"/>
</dbReference>
<dbReference type="AlphaFoldDB" id="A0A2M9ZT79"/>
<evidence type="ECO:0000313" key="15">
    <source>
        <dbReference type="EMBL" id="PJZ71599.1"/>
    </source>
</evidence>
<dbReference type="EMBL" id="NPDY01000001">
    <property type="protein sequence ID" value="PJZ71599.1"/>
    <property type="molecule type" value="Genomic_DNA"/>
</dbReference>
<evidence type="ECO:0000256" key="6">
    <source>
        <dbReference type="ARBA" id="ARBA00022556"/>
    </source>
</evidence>
<keyword evidence="14" id="KW-1133">Transmembrane helix</keyword>
<evidence type="ECO:0000256" key="10">
    <source>
        <dbReference type="ARBA" id="ARBA00022840"/>
    </source>
</evidence>
<evidence type="ECO:0000313" key="18">
    <source>
        <dbReference type="Proteomes" id="UP000231990"/>
    </source>
</evidence>
<keyword evidence="11 13" id="KW-0443">Lipid metabolism</keyword>
<dbReference type="Proteomes" id="UP000231990">
    <property type="component" value="Unassembled WGS sequence"/>
</dbReference>
<comment type="caution">
    <text evidence="16">The sequence shown here is derived from an EMBL/GenBank/DDBJ whole genome shotgun (WGS) entry which is preliminary data.</text>
</comment>
<keyword evidence="17" id="KW-1185">Reference proteome</keyword>
<evidence type="ECO:0000256" key="14">
    <source>
        <dbReference type="SAM" id="Phobius"/>
    </source>
</evidence>
<evidence type="ECO:0000256" key="2">
    <source>
        <dbReference type="ARBA" id="ARBA00004870"/>
    </source>
</evidence>
<evidence type="ECO:0000256" key="3">
    <source>
        <dbReference type="ARBA" id="ARBA00012071"/>
    </source>
</evidence>
<dbReference type="GO" id="GO:0005524">
    <property type="term" value="F:ATP binding"/>
    <property type="evidence" value="ECO:0007669"/>
    <property type="project" value="UniProtKB-UniRule"/>
</dbReference>
<keyword evidence="8 13" id="KW-0547">Nucleotide-binding</keyword>
<reference evidence="17 18" key="1">
    <citation type="submission" date="2017-07" db="EMBL/GenBank/DDBJ databases">
        <title>Leptospira spp. isolated from tropical soils.</title>
        <authorList>
            <person name="Thibeaux R."/>
            <person name="Iraola G."/>
            <person name="Ferres I."/>
            <person name="Bierque E."/>
            <person name="Girault D."/>
            <person name="Soupe-Gilbert M.-E."/>
            <person name="Picardeau M."/>
            <person name="Goarant C."/>
        </authorList>
    </citation>
    <scope>NUCLEOTIDE SEQUENCE [LARGE SCALE GENOMIC DNA]</scope>
    <source>
        <strain evidence="16 18">FH1-B-B1</strain>
        <strain evidence="15 17">FH1-B-C1</strain>
    </source>
</reference>
<dbReference type="PANTHER" id="PTHR42724">
    <property type="entry name" value="TETRAACYLDISACCHARIDE 4'-KINASE"/>
    <property type="match status" value="1"/>
</dbReference>
<accession>A0A2M9ZT79</accession>
<dbReference type="EMBL" id="NPDZ01000001">
    <property type="protein sequence ID" value="PJZ75214.1"/>
    <property type="molecule type" value="Genomic_DNA"/>
</dbReference>